<evidence type="ECO:0000256" key="1">
    <source>
        <dbReference type="ARBA" id="ARBA00010982"/>
    </source>
</evidence>
<proteinExistence type="inferred from homology"/>
<feature type="active site" description="Acyl-thioester intermediate" evidence="4">
    <location>
        <position position="88"/>
    </location>
</feature>
<sequence>MKKVYIVSAKRTAIGSFLGSLKTVEPAELGGRVIKSIIEETGVDPKNIDEVILGNVLSAGHGQGVGRQAAVAGGIPYEVPAYSVNIICGSGMKALMNGVNNIRAGEGDLILAGGVESMSQAGFVAPAAIRNGHKMMDLKMTDHMIKDGLTDAFNGYHMGITAENIVEKYSLTREEQDAFAMASQEKAIAAVDSDRFKDEIVPVEIVTRRETIVFDRDEYPNRRTSLEKLAGLRPAFKKDGSVTAGNSSGLNDGASIVLLASEEAVEKYNLKPLAEVAAIGQGGVDPSIMGMGPVPAINNLLSKTDVKLADVELFELNEAFASQSLGVVKELSKQHGVTEEWIRERSNVNGGAIALGHPIGASGNRIITTLVHEMVKRDSKSGIASLCIGGGMGTAILLKR</sequence>
<feature type="domain" description="Thiolase N-terminal" evidence="6">
    <location>
        <begin position="4"/>
        <end position="263"/>
    </location>
</feature>
<dbReference type="PROSITE" id="PS00099">
    <property type="entry name" value="THIOLASE_3"/>
    <property type="match status" value="1"/>
</dbReference>
<comment type="similarity">
    <text evidence="1 5">Belongs to the thiolase-like superfamily. Thiolase family.</text>
</comment>
<protein>
    <submittedName>
        <fullName evidence="8">Acetyl-CoA acetyltransferase</fullName>
    </submittedName>
</protein>
<dbReference type="AlphaFoldDB" id="A0A9W6LNV4"/>
<evidence type="ECO:0000256" key="3">
    <source>
        <dbReference type="ARBA" id="ARBA00023315"/>
    </source>
</evidence>
<dbReference type="CDD" id="cd00751">
    <property type="entry name" value="thiolase"/>
    <property type="match status" value="1"/>
</dbReference>
<evidence type="ECO:0000256" key="5">
    <source>
        <dbReference type="RuleBase" id="RU003557"/>
    </source>
</evidence>
<dbReference type="PANTHER" id="PTHR18919:SF107">
    <property type="entry name" value="ACETYL-COA ACETYLTRANSFERASE, CYTOSOLIC"/>
    <property type="match status" value="1"/>
</dbReference>
<feature type="active site" description="Proton acceptor" evidence="4">
    <location>
        <position position="357"/>
    </location>
</feature>
<keyword evidence="3 5" id="KW-0012">Acyltransferase</keyword>
<dbReference type="InterPro" id="IPR016039">
    <property type="entry name" value="Thiolase-like"/>
</dbReference>
<dbReference type="Proteomes" id="UP001144471">
    <property type="component" value="Unassembled WGS sequence"/>
</dbReference>
<dbReference type="InterPro" id="IPR020615">
    <property type="entry name" value="Thiolase_acyl_enz_int_AS"/>
</dbReference>
<evidence type="ECO:0000313" key="8">
    <source>
        <dbReference type="EMBL" id="GLI56330.1"/>
    </source>
</evidence>
<reference evidence="8" key="1">
    <citation type="submission" date="2022-12" db="EMBL/GenBank/DDBJ databases">
        <title>Reference genome sequencing for broad-spectrum identification of bacterial and archaeal isolates by mass spectrometry.</title>
        <authorList>
            <person name="Sekiguchi Y."/>
            <person name="Tourlousse D.M."/>
        </authorList>
    </citation>
    <scope>NUCLEOTIDE SEQUENCE</scope>
    <source>
        <strain evidence="8">10succ1</strain>
    </source>
</reference>
<dbReference type="GO" id="GO:0003988">
    <property type="term" value="F:acetyl-CoA C-acyltransferase activity"/>
    <property type="evidence" value="ECO:0007669"/>
    <property type="project" value="UniProtKB-ARBA"/>
</dbReference>
<dbReference type="InterPro" id="IPR020613">
    <property type="entry name" value="Thiolase_CS"/>
</dbReference>
<dbReference type="Gene3D" id="3.40.47.10">
    <property type="match status" value="2"/>
</dbReference>
<evidence type="ECO:0000313" key="9">
    <source>
        <dbReference type="Proteomes" id="UP001144471"/>
    </source>
</evidence>
<dbReference type="NCBIfam" id="TIGR01930">
    <property type="entry name" value="AcCoA-C-Actrans"/>
    <property type="match status" value="1"/>
</dbReference>
<dbReference type="RefSeq" id="WP_281835410.1">
    <property type="nucleotide sequence ID" value="NZ_BSDY01000007.1"/>
</dbReference>
<dbReference type="InterPro" id="IPR020610">
    <property type="entry name" value="Thiolase_AS"/>
</dbReference>
<dbReference type="EMBL" id="BSDY01000007">
    <property type="protein sequence ID" value="GLI56330.1"/>
    <property type="molecule type" value="Genomic_DNA"/>
</dbReference>
<evidence type="ECO:0000256" key="4">
    <source>
        <dbReference type="PIRSR" id="PIRSR000429-1"/>
    </source>
</evidence>
<name>A0A9W6LNV4_9FUSO</name>
<gene>
    <name evidence="8" type="ORF">PM10SUCC1_18440</name>
</gene>
<dbReference type="PANTHER" id="PTHR18919">
    <property type="entry name" value="ACETYL-COA C-ACYLTRANSFERASE"/>
    <property type="match status" value="1"/>
</dbReference>
<evidence type="ECO:0000259" key="7">
    <source>
        <dbReference type="Pfam" id="PF02803"/>
    </source>
</evidence>
<comment type="caution">
    <text evidence="8">The sequence shown here is derived from an EMBL/GenBank/DDBJ whole genome shotgun (WGS) entry which is preliminary data.</text>
</comment>
<dbReference type="InterPro" id="IPR002155">
    <property type="entry name" value="Thiolase"/>
</dbReference>
<feature type="domain" description="Thiolase C-terminal" evidence="7">
    <location>
        <begin position="270"/>
        <end position="399"/>
    </location>
</feature>
<dbReference type="InterPro" id="IPR020616">
    <property type="entry name" value="Thiolase_N"/>
</dbReference>
<evidence type="ECO:0000256" key="2">
    <source>
        <dbReference type="ARBA" id="ARBA00022679"/>
    </source>
</evidence>
<accession>A0A9W6LNV4</accession>
<keyword evidence="9" id="KW-1185">Reference proteome</keyword>
<feature type="active site" description="Proton acceptor" evidence="4">
    <location>
        <position position="387"/>
    </location>
</feature>
<dbReference type="FunFam" id="3.40.47.10:FF:000010">
    <property type="entry name" value="Acetyl-CoA acetyltransferase (Thiolase)"/>
    <property type="match status" value="1"/>
</dbReference>
<dbReference type="PROSITE" id="PS00737">
    <property type="entry name" value="THIOLASE_2"/>
    <property type="match status" value="1"/>
</dbReference>
<dbReference type="Pfam" id="PF00108">
    <property type="entry name" value="Thiolase_N"/>
    <property type="match status" value="1"/>
</dbReference>
<dbReference type="InterPro" id="IPR020617">
    <property type="entry name" value="Thiolase_C"/>
</dbReference>
<dbReference type="PIRSF" id="PIRSF000429">
    <property type="entry name" value="Ac-CoA_Ac_transf"/>
    <property type="match status" value="1"/>
</dbReference>
<dbReference type="Pfam" id="PF02803">
    <property type="entry name" value="Thiolase_C"/>
    <property type="match status" value="1"/>
</dbReference>
<organism evidence="8 9">
    <name type="scientific">Propionigenium maris DSM 9537</name>
    <dbReference type="NCBI Taxonomy" id="1123000"/>
    <lineage>
        <taxon>Bacteria</taxon>
        <taxon>Fusobacteriati</taxon>
        <taxon>Fusobacteriota</taxon>
        <taxon>Fusobacteriia</taxon>
        <taxon>Fusobacteriales</taxon>
        <taxon>Fusobacteriaceae</taxon>
        <taxon>Propionigenium</taxon>
    </lineage>
</organism>
<dbReference type="SUPFAM" id="SSF53901">
    <property type="entry name" value="Thiolase-like"/>
    <property type="match status" value="2"/>
</dbReference>
<keyword evidence="2 5" id="KW-0808">Transferase</keyword>
<dbReference type="PROSITE" id="PS00098">
    <property type="entry name" value="THIOLASE_1"/>
    <property type="match status" value="1"/>
</dbReference>
<evidence type="ECO:0000259" key="6">
    <source>
        <dbReference type="Pfam" id="PF00108"/>
    </source>
</evidence>